<keyword evidence="4" id="KW-1185">Reference proteome</keyword>
<comment type="caution">
    <text evidence="3">The sequence shown here is derived from an EMBL/GenBank/DDBJ whole genome shotgun (WGS) entry which is preliminary data.</text>
</comment>
<protein>
    <submittedName>
        <fullName evidence="3">IS110 family transposase</fullName>
    </submittedName>
</protein>
<evidence type="ECO:0000313" key="4">
    <source>
        <dbReference type="Proteomes" id="UP000307756"/>
    </source>
</evidence>
<feature type="domain" description="Transposase IS110-like N-terminal" evidence="1">
    <location>
        <begin position="7"/>
        <end position="161"/>
    </location>
</feature>
<reference evidence="3 4" key="1">
    <citation type="journal article" date="2011" name="J. Microbiol.">
        <title>Bacillus kyonggiensis sp. nov., isolated from soil of a lettuce field.</title>
        <authorList>
            <person name="Dong K."/>
            <person name="Lee S."/>
        </authorList>
    </citation>
    <scope>NUCLEOTIDE SEQUENCE [LARGE SCALE GENOMIC DNA]</scope>
    <source>
        <strain evidence="3 4">NB22</strain>
    </source>
</reference>
<dbReference type="GO" id="GO:0006313">
    <property type="term" value="P:DNA transposition"/>
    <property type="evidence" value="ECO:0007669"/>
    <property type="project" value="InterPro"/>
</dbReference>
<evidence type="ECO:0000313" key="3">
    <source>
        <dbReference type="EMBL" id="TKC16925.1"/>
    </source>
</evidence>
<dbReference type="PANTHER" id="PTHR33055">
    <property type="entry name" value="TRANSPOSASE FOR INSERTION SEQUENCE ELEMENT IS1111A"/>
    <property type="match status" value="1"/>
</dbReference>
<dbReference type="Gene3D" id="1.10.287.4070">
    <property type="match status" value="1"/>
</dbReference>
<dbReference type="InterPro" id="IPR003346">
    <property type="entry name" value="Transposase_20"/>
</dbReference>
<proteinExistence type="predicted"/>
<dbReference type="GO" id="GO:0003677">
    <property type="term" value="F:DNA binding"/>
    <property type="evidence" value="ECO:0007669"/>
    <property type="project" value="InterPro"/>
</dbReference>
<dbReference type="InterPro" id="IPR047650">
    <property type="entry name" value="Transpos_IS110"/>
</dbReference>
<dbReference type="Pfam" id="PF02371">
    <property type="entry name" value="Transposase_20"/>
    <property type="match status" value="1"/>
</dbReference>
<dbReference type="Proteomes" id="UP000307756">
    <property type="component" value="Unassembled WGS sequence"/>
</dbReference>
<dbReference type="InterPro" id="IPR002525">
    <property type="entry name" value="Transp_IS110-like_N"/>
</dbReference>
<organism evidence="3 4">
    <name type="scientific">Robertmurraya kyonggiensis</name>
    <dbReference type="NCBI Taxonomy" id="1037680"/>
    <lineage>
        <taxon>Bacteria</taxon>
        <taxon>Bacillati</taxon>
        <taxon>Bacillota</taxon>
        <taxon>Bacilli</taxon>
        <taxon>Bacillales</taxon>
        <taxon>Bacillaceae</taxon>
        <taxon>Robertmurraya</taxon>
    </lineage>
</organism>
<name>A0A4U1D3G1_9BACI</name>
<gene>
    <name evidence="3" type="ORF">FA727_12735</name>
</gene>
<dbReference type="GO" id="GO:0004803">
    <property type="term" value="F:transposase activity"/>
    <property type="evidence" value="ECO:0007669"/>
    <property type="project" value="InterPro"/>
</dbReference>
<dbReference type="OrthoDB" id="9790935at2"/>
<dbReference type="RefSeq" id="WP_136831330.1">
    <property type="nucleotide sequence ID" value="NZ_SWBM01000002.1"/>
</dbReference>
<accession>A0A4U1D3G1</accession>
<feature type="domain" description="Transposase IS116/IS110/IS902 C-terminal" evidence="2">
    <location>
        <begin position="272"/>
        <end position="350"/>
    </location>
</feature>
<sequence>MKHVISFDVSMGKSYMVIYNSYKECLYEGEFTHTKLGFNEVKLRINQIINSYGISPEIVFESTGVYSKALERFMKENHYPYCLLNPLEAKIQCDSLRIHKTDRSDAHKLALTHFSMDRKEKTVSDSVFDQLKSLSRFYSELDDELGVIRNRLHKVMQETFPELENIFTRKSNLFLNIAQLFPHPDFLIGHSKTVIRNKIIANTNKNISKNRAEKKAQELLLAAEQSYPAVSPDDVLCEQVRIYSKRFQELLNEKDQCIGKMIKLADQRVEYELLLSFPGIGPNTAVRLMAEIGDIFRFSNNKQLNAFAGIDIRRFQSGKSFYKDKINKRGNKHLRKLLFIIIQNMIRLRRNGNNHIVDYYDKLKTQPYNKCHKVASIACVNKLLKSIFHLITHGISYDYRLATSS</sequence>
<evidence type="ECO:0000259" key="2">
    <source>
        <dbReference type="Pfam" id="PF02371"/>
    </source>
</evidence>
<dbReference type="AlphaFoldDB" id="A0A4U1D3G1"/>
<dbReference type="NCBIfam" id="NF033542">
    <property type="entry name" value="transpos_IS110"/>
    <property type="match status" value="1"/>
</dbReference>
<dbReference type="Pfam" id="PF01548">
    <property type="entry name" value="DEDD_Tnp_IS110"/>
    <property type="match status" value="1"/>
</dbReference>
<evidence type="ECO:0000259" key="1">
    <source>
        <dbReference type="Pfam" id="PF01548"/>
    </source>
</evidence>
<dbReference type="EMBL" id="SWBM01000002">
    <property type="protein sequence ID" value="TKC16925.1"/>
    <property type="molecule type" value="Genomic_DNA"/>
</dbReference>